<keyword evidence="11 15" id="KW-0472">Membrane</keyword>
<dbReference type="InterPro" id="IPR036300">
    <property type="entry name" value="MIR_dom_sf"/>
</dbReference>
<comment type="similarity">
    <text evidence="3 15">Belongs to the glycosyltransferase 39 family.</text>
</comment>
<feature type="domain" description="MIR" evidence="17">
    <location>
        <begin position="400"/>
        <end position="459"/>
    </location>
</feature>
<feature type="region of interest" description="Disordered" evidence="16">
    <location>
        <begin position="1"/>
        <end position="36"/>
    </location>
</feature>
<keyword evidence="9 15" id="KW-0256">Endoplasmic reticulum</keyword>
<comment type="catalytic activity">
    <reaction evidence="13 15">
        <text>a di-trans,poly-cis-dolichyl beta-D-mannosyl phosphate + L-threonyl-[protein] = 3-O-(alpha-D-mannosyl)-L-threonyl-[protein] + a di-trans,poly-cis-dolichyl phosphate + H(+)</text>
        <dbReference type="Rhea" id="RHEA:53396"/>
        <dbReference type="Rhea" id="RHEA-COMP:11060"/>
        <dbReference type="Rhea" id="RHEA-COMP:13547"/>
        <dbReference type="Rhea" id="RHEA-COMP:19498"/>
        <dbReference type="Rhea" id="RHEA-COMP:19501"/>
        <dbReference type="ChEBI" id="CHEBI:15378"/>
        <dbReference type="ChEBI" id="CHEBI:30013"/>
        <dbReference type="ChEBI" id="CHEBI:57683"/>
        <dbReference type="ChEBI" id="CHEBI:58211"/>
        <dbReference type="ChEBI" id="CHEBI:137323"/>
        <dbReference type="EC" id="2.4.1.109"/>
    </reaction>
</comment>
<dbReference type="Pfam" id="PF02366">
    <property type="entry name" value="PMT"/>
    <property type="match status" value="1"/>
</dbReference>
<keyword evidence="8" id="KW-0677">Repeat</keyword>
<dbReference type="SMART" id="SM00472">
    <property type="entry name" value="MIR"/>
    <property type="match status" value="3"/>
</dbReference>
<dbReference type="SUPFAM" id="SSF82109">
    <property type="entry name" value="MIR domain"/>
    <property type="match status" value="1"/>
</dbReference>
<dbReference type="AlphaFoldDB" id="L8WJJ1"/>
<dbReference type="EMBL" id="AFRT01002191">
    <property type="protein sequence ID" value="ELU38346.1"/>
    <property type="molecule type" value="Genomic_DNA"/>
</dbReference>
<evidence type="ECO:0000256" key="14">
    <source>
        <dbReference type="ARBA" id="ARBA00045102"/>
    </source>
</evidence>
<evidence type="ECO:0000256" key="10">
    <source>
        <dbReference type="ARBA" id="ARBA00022989"/>
    </source>
</evidence>
<evidence type="ECO:0000256" key="12">
    <source>
        <dbReference type="ARBA" id="ARBA00023180"/>
    </source>
</evidence>
<dbReference type="PROSITE" id="PS50919">
    <property type="entry name" value="MIR"/>
    <property type="match status" value="3"/>
</dbReference>
<evidence type="ECO:0000256" key="9">
    <source>
        <dbReference type="ARBA" id="ARBA00022824"/>
    </source>
</evidence>
<feature type="domain" description="MIR" evidence="17">
    <location>
        <begin position="465"/>
        <end position="521"/>
    </location>
</feature>
<evidence type="ECO:0000313" key="18">
    <source>
        <dbReference type="EMBL" id="ELU38346.1"/>
    </source>
</evidence>
<feature type="transmembrane region" description="Helical" evidence="15">
    <location>
        <begin position="102"/>
        <end position="120"/>
    </location>
</feature>
<evidence type="ECO:0000259" key="17">
    <source>
        <dbReference type="PROSITE" id="PS50919"/>
    </source>
</evidence>
<evidence type="ECO:0000256" key="8">
    <source>
        <dbReference type="ARBA" id="ARBA00022737"/>
    </source>
</evidence>
<proteinExistence type="inferred from homology"/>
<comment type="catalytic activity">
    <reaction evidence="14 15">
        <text>a di-trans,poly-cis-dolichyl beta-D-mannosyl phosphate + L-seryl-[protein] = 3-O-(alpha-D-mannosyl)-L-seryl-[protein] + a di-trans,poly-cis-dolichyl phosphate + H(+)</text>
        <dbReference type="Rhea" id="RHEA:17377"/>
        <dbReference type="Rhea" id="RHEA-COMP:9863"/>
        <dbReference type="Rhea" id="RHEA-COMP:13546"/>
        <dbReference type="Rhea" id="RHEA-COMP:19498"/>
        <dbReference type="Rhea" id="RHEA-COMP:19501"/>
        <dbReference type="ChEBI" id="CHEBI:15378"/>
        <dbReference type="ChEBI" id="CHEBI:29999"/>
        <dbReference type="ChEBI" id="CHEBI:57683"/>
        <dbReference type="ChEBI" id="CHEBI:58211"/>
        <dbReference type="ChEBI" id="CHEBI:137321"/>
        <dbReference type="EC" id="2.4.1.109"/>
    </reaction>
</comment>
<dbReference type="HOGENOM" id="CLU_008438_2_1_1"/>
<evidence type="ECO:0000256" key="2">
    <source>
        <dbReference type="ARBA" id="ARBA00004922"/>
    </source>
</evidence>
<comment type="subcellular location">
    <subcellularLocation>
        <location evidence="1 15">Endoplasmic reticulum membrane</location>
        <topology evidence="1 15">Multi-pass membrane protein</topology>
    </subcellularLocation>
</comment>
<evidence type="ECO:0000256" key="5">
    <source>
        <dbReference type="ARBA" id="ARBA00022676"/>
    </source>
</evidence>
<dbReference type="GO" id="GO:0031502">
    <property type="term" value="C:dolichyl-phosphate-mannose-protein mannosyltransferase complex"/>
    <property type="evidence" value="ECO:0007669"/>
    <property type="project" value="UniProtKB-ARBA"/>
</dbReference>
<organism evidence="18 19">
    <name type="scientific">Thanatephorus cucumeris (strain AG1-IA)</name>
    <name type="common">Rice sheath blight fungus</name>
    <name type="synonym">Rhizoctonia solani</name>
    <dbReference type="NCBI Taxonomy" id="983506"/>
    <lineage>
        <taxon>Eukaryota</taxon>
        <taxon>Fungi</taxon>
        <taxon>Dikarya</taxon>
        <taxon>Basidiomycota</taxon>
        <taxon>Agaricomycotina</taxon>
        <taxon>Agaricomycetes</taxon>
        <taxon>Cantharellales</taxon>
        <taxon>Ceratobasidiaceae</taxon>
        <taxon>Rhizoctonia</taxon>
        <taxon>Rhizoctonia solani AG-1</taxon>
    </lineage>
</organism>
<dbReference type="EC" id="2.4.1.109" evidence="4 15"/>
<comment type="pathway">
    <text evidence="2 15">Protein modification; protein glycosylation.</text>
</comment>
<feature type="transmembrane region" description="Helical" evidence="15">
    <location>
        <begin position="593"/>
        <end position="612"/>
    </location>
</feature>
<evidence type="ECO:0000256" key="16">
    <source>
        <dbReference type="SAM" id="MobiDB-lite"/>
    </source>
</evidence>
<protein>
    <recommendedName>
        <fullName evidence="4 15">Dolichyl-phosphate-mannose--protein mannosyltransferase</fullName>
        <ecNumber evidence="4 15">2.4.1.109</ecNumber>
    </recommendedName>
</protein>
<dbReference type="GO" id="GO:0004169">
    <property type="term" value="F:dolichyl-phosphate-mannose-protein mannosyltransferase activity"/>
    <property type="evidence" value="ECO:0007669"/>
    <property type="project" value="UniProtKB-UniRule"/>
</dbReference>
<dbReference type="UniPathway" id="UPA00378"/>
<keyword evidence="10 15" id="KW-1133">Transmembrane helix</keyword>
<feature type="transmembrane region" description="Helical" evidence="15">
    <location>
        <begin position="190"/>
        <end position="212"/>
    </location>
</feature>
<comment type="caution">
    <text evidence="18">The sequence shown here is derived from an EMBL/GenBank/DDBJ whole genome shotgun (WGS) entry which is preliminary data.</text>
</comment>
<gene>
    <name evidence="18" type="ORF">AG1IA_07625</name>
</gene>
<feature type="transmembrane region" description="Helical" evidence="15">
    <location>
        <begin position="278"/>
        <end position="297"/>
    </location>
</feature>
<dbReference type="PANTHER" id="PTHR10050:SF50">
    <property type="entry name" value="DOLICHYL-PHOSPHATE-MANNOSE--PROTEIN MANNOSYLTRANSFERASE 1-RELATED"/>
    <property type="match status" value="1"/>
</dbReference>
<dbReference type="Proteomes" id="UP000011668">
    <property type="component" value="Unassembled WGS sequence"/>
</dbReference>
<feature type="transmembrane region" description="Helical" evidence="15">
    <location>
        <begin position="618"/>
        <end position="638"/>
    </location>
</feature>
<feature type="transmembrane region" description="Helical" evidence="15">
    <location>
        <begin position="140"/>
        <end position="161"/>
    </location>
</feature>
<evidence type="ECO:0000256" key="15">
    <source>
        <dbReference type="RuleBase" id="RU367007"/>
    </source>
</evidence>
<keyword evidence="19" id="KW-1185">Reference proteome</keyword>
<evidence type="ECO:0000256" key="4">
    <source>
        <dbReference type="ARBA" id="ARBA00012839"/>
    </source>
</evidence>
<dbReference type="STRING" id="983506.L8WJJ1"/>
<evidence type="ECO:0000256" key="7">
    <source>
        <dbReference type="ARBA" id="ARBA00022692"/>
    </source>
</evidence>
<evidence type="ECO:0000256" key="13">
    <source>
        <dbReference type="ARBA" id="ARBA00045085"/>
    </source>
</evidence>
<dbReference type="Pfam" id="PF16192">
    <property type="entry name" value="PMT_4TMC"/>
    <property type="match status" value="1"/>
</dbReference>
<dbReference type="InterPro" id="IPR016093">
    <property type="entry name" value="MIR_motif"/>
</dbReference>
<keyword evidence="12" id="KW-0325">Glycoprotein</keyword>
<evidence type="ECO:0000256" key="3">
    <source>
        <dbReference type="ARBA" id="ARBA00007222"/>
    </source>
</evidence>
<dbReference type="InterPro" id="IPR003342">
    <property type="entry name" value="ArnT-like_N"/>
</dbReference>
<dbReference type="InterPro" id="IPR027005">
    <property type="entry name" value="PMT-like"/>
</dbReference>
<feature type="transmembrane region" description="Helical" evidence="15">
    <location>
        <begin position="224"/>
        <end position="257"/>
    </location>
</feature>
<accession>L8WJJ1</accession>
<dbReference type="PANTHER" id="PTHR10050">
    <property type="entry name" value="DOLICHYL-PHOSPHATE-MANNOSE--PROTEIN MANNOSYLTRANSFERASE"/>
    <property type="match status" value="1"/>
</dbReference>
<sequence>MASHRRPRAPSPTPDHLTASYAPTLQPRFPVRPNDHLDADERRANAQPGKLRKHHIGGLNLAPAEWKILVIVVIIASFVRFDEVHFGNFASKYIKTRYFVDVHPPLAKLLLTLAAFVGGFDGHFDFKEIGKAYDENTPYVLMRLLPAIMGVAVVPLTYLTLRGLDCRATTALLGAFLVTFENGLITQSRLILLDSPLIFFTALTAFFWVGFSNEDTQRPFTEEWWTWLALTGLSLGAVVSCKWVGLFTIATVGVCTLRQLWLLLGDLKVTPRLFIKHFMARALCLILLPILFYMAMFEIHFAILQNSGDGDGFMSAAFMHTLGGRGMSDTFADVALGSAVTLRHVNTQGGYLHSHLHTYPGGSKQQQITLYPHIDGNNDWRILNGTFDGATDFDWTTEPISQIRNGQTIRLEHIATQKRLHSHDVRPPVSDVDFQNEVSAYGYPGFQGDANDNWIVEIEEGAGRGQTVKTLKTKFRLRHPMTGCYLFSHKVKLPDWAFEQQEVTCNKNAVRENSVWYIETNNHENHVDYERRAYGSPCIRLNFWVKDHKQIYLIATLVKYDQLCAFLATGWVLHYFPFFLMSRQLFLHHYFPALYFAILMSCAVFDAVTANLKPRVRLQIAGVVLIFVLWNYMSFSPLTYGTPWTRSKCESSKWLKSWDFAW</sequence>
<evidence type="ECO:0000256" key="6">
    <source>
        <dbReference type="ARBA" id="ARBA00022679"/>
    </source>
</evidence>
<feature type="domain" description="MIR" evidence="17">
    <location>
        <begin position="331"/>
        <end position="385"/>
    </location>
</feature>
<evidence type="ECO:0000256" key="1">
    <source>
        <dbReference type="ARBA" id="ARBA00004477"/>
    </source>
</evidence>
<dbReference type="OMA" id="WAPYILE"/>
<comment type="function">
    <text evidence="15">Transfers mannose from Dol-P-mannose to Ser or Thr residues on proteins.</text>
</comment>
<keyword evidence="6 15" id="KW-0808">Transferase</keyword>
<evidence type="ECO:0000256" key="11">
    <source>
        <dbReference type="ARBA" id="ARBA00023136"/>
    </source>
</evidence>
<evidence type="ECO:0000313" key="19">
    <source>
        <dbReference type="Proteomes" id="UP000011668"/>
    </source>
</evidence>
<dbReference type="Gene3D" id="2.80.10.50">
    <property type="match status" value="1"/>
</dbReference>
<keyword evidence="7 15" id="KW-0812">Transmembrane</keyword>
<dbReference type="InterPro" id="IPR032421">
    <property type="entry name" value="PMT_4TMC"/>
</dbReference>
<dbReference type="CDD" id="cd23283">
    <property type="entry name" value="beta-trefoil_MIR_PMT1-like"/>
    <property type="match status" value="1"/>
</dbReference>
<dbReference type="OrthoDB" id="292747at2759"/>
<reference evidence="18 19" key="1">
    <citation type="journal article" date="2013" name="Nat. Commun.">
        <title>The evolution and pathogenic mechanisms of the rice sheath blight pathogen.</title>
        <authorList>
            <person name="Zheng A."/>
            <person name="Lin R."/>
            <person name="Xu L."/>
            <person name="Qin P."/>
            <person name="Tang C."/>
            <person name="Ai P."/>
            <person name="Zhang D."/>
            <person name="Liu Y."/>
            <person name="Sun Z."/>
            <person name="Feng H."/>
            <person name="Wang Y."/>
            <person name="Chen Y."/>
            <person name="Liang X."/>
            <person name="Fu R."/>
            <person name="Li Q."/>
            <person name="Zhang J."/>
            <person name="Yu X."/>
            <person name="Xie Z."/>
            <person name="Ding L."/>
            <person name="Guan P."/>
            <person name="Tang J."/>
            <person name="Liang Y."/>
            <person name="Wang S."/>
            <person name="Deng Q."/>
            <person name="Li S."/>
            <person name="Zhu J."/>
            <person name="Wang L."/>
            <person name="Liu H."/>
            <person name="Li P."/>
        </authorList>
    </citation>
    <scope>NUCLEOTIDE SEQUENCE [LARGE SCALE GENOMIC DNA]</scope>
    <source>
        <strain evidence="19">AG-1 IA</strain>
    </source>
</reference>
<keyword evidence="5 15" id="KW-0328">Glycosyltransferase</keyword>
<name>L8WJJ1_THACA</name>
<dbReference type="FunFam" id="2.80.10.50:FF:000034">
    <property type="entry name" value="Dolichyl-phosphate-mannose-protein mannosyltransferase 1"/>
    <property type="match status" value="1"/>
</dbReference>
<dbReference type="Pfam" id="PF02815">
    <property type="entry name" value="MIR"/>
    <property type="match status" value="1"/>
</dbReference>